<protein>
    <submittedName>
        <fullName evidence="1">Uncharacterized protein</fullName>
    </submittedName>
</protein>
<organism evidence="1 2">
    <name type="scientific">Collinsella intestinalis</name>
    <dbReference type="NCBI Taxonomy" id="147207"/>
    <lineage>
        <taxon>Bacteria</taxon>
        <taxon>Bacillati</taxon>
        <taxon>Actinomycetota</taxon>
        <taxon>Coriobacteriia</taxon>
        <taxon>Coriobacteriales</taxon>
        <taxon>Coriobacteriaceae</taxon>
        <taxon>Collinsella</taxon>
    </lineage>
</organism>
<name>A0A5K1ISI9_9ACTN</name>
<dbReference type="EMBL" id="CABWIC010000007">
    <property type="protein sequence ID" value="VWL91673.1"/>
    <property type="molecule type" value="Genomic_DNA"/>
</dbReference>
<sequence>MTRLEPNTRLRCSLVELDELELAGGPSAATVNYASDGSSEPWSGGKVALKSCPDLLTVEWELSGVKVSAQLDVVASSYCTVEDIKCYRSDVYENDVLVDETVIAARSRAIETIEREAGRFLQPVMRVGVVDRPNCSNMSVPFVDGRMATDIITPVRAAGQDGSNLTVHKATEVSLDVIGVPVGEFAEVALVMGLNPTPSEMRDAVVALASYFLAPKAGPENASSMSTEAGVVNYVLAGVGGAATSLPEVNAVISRYGVKRLLVG</sequence>
<proteinExistence type="predicted"/>
<reference evidence="1 2" key="1">
    <citation type="submission" date="2019-10" db="EMBL/GenBank/DDBJ databases">
        <authorList>
            <person name="Wolf R A."/>
        </authorList>
    </citation>
    <scope>NUCLEOTIDE SEQUENCE [LARGE SCALE GENOMIC DNA]</scope>
    <source>
        <strain evidence="1">Collinsella_intestinalis_DSM_13632</strain>
    </source>
</reference>
<dbReference type="RefSeq" id="WP_152063122.1">
    <property type="nucleotide sequence ID" value="NZ_CABWIC010000007.1"/>
</dbReference>
<dbReference type="Proteomes" id="UP000405524">
    <property type="component" value="Unassembled WGS sequence"/>
</dbReference>
<evidence type="ECO:0000313" key="2">
    <source>
        <dbReference type="Proteomes" id="UP000405524"/>
    </source>
</evidence>
<evidence type="ECO:0000313" key="1">
    <source>
        <dbReference type="EMBL" id="VWL91673.1"/>
    </source>
</evidence>
<dbReference type="GeneID" id="77465379"/>
<accession>A0A5K1ISI9</accession>
<gene>
    <name evidence="1" type="ORF">JKKLCJKK_00389</name>
</gene>
<dbReference type="AlphaFoldDB" id="A0A5K1ISI9"/>